<dbReference type="EMBL" id="JAEUBG010005022">
    <property type="protein sequence ID" value="KAH3679119.1"/>
    <property type="molecule type" value="Genomic_DNA"/>
</dbReference>
<accession>A0A9P8PXI5</accession>
<gene>
    <name evidence="1" type="ORF">WICPIJ_008727</name>
</gene>
<keyword evidence="2" id="KW-1185">Reference proteome</keyword>
<proteinExistence type="predicted"/>
<protein>
    <submittedName>
        <fullName evidence="1">Uncharacterized protein</fullName>
    </submittedName>
</protein>
<sequence>MAVFNPLDSISTIPAMVFWNCSIVQPATREINNLPSNEPMFDKTDSVMYGFNPITMISDSATALWLYSASKETSNGISLSWYLAFNKLALVSDLTHAMIFDGPLIGFSLQER</sequence>
<organism evidence="1 2">
    <name type="scientific">Wickerhamomyces pijperi</name>
    <name type="common">Yeast</name>
    <name type="synonym">Pichia pijperi</name>
    <dbReference type="NCBI Taxonomy" id="599730"/>
    <lineage>
        <taxon>Eukaryota</taxon>
        <taxon>Fungi</taxon>
        <taxon>Dikarya</taxon>
        <taxon>Ascomycota</taxon>
        <taxon>Saccharomycotina</taxon>
        <taxon>Saccharomycetes</taxon>
        <taxon>Phaffomycetales</taxon>
        <taxon>Wickerhamomycetaceae</taxon>
        <taxon>Wickerhamomyces</taxon>
    </lineage>
</organism>
<evidence type="ECO:0000313" key="2">
    <source>
        <dbReference type="Proteomes" id="UP000774326"/>
    </source>
</evidence>
<comment type="caution">
    <text evidence="1">The sequence shown here is derived from an EMBL/GenBank/DDBJ whole genome shotgun (WGS) entry which is preliminary data.</text>
</comment>
<reference evidence="1" key="2">
    <citation type="submission" date="2021-01" db="EMBL/GenBank/DDBJ databases">
        <authorList>
            <person name="Schikora-Tamarit M.A."/>
        </authorList>
    </citation>
    <scope>NUCLEOTIDE SEQUENCE</scope>
    <source>
        <strain evidence="1">CBS2887</strain>
    </source>
</reference>
<reference evidence="1" key="1">
    <citation type="journal article" date="2021" name="Open Biol.">
        <title>Shared evolutionary footprints suggest mitochondrial oxidative damage underlies multiple complex I losses in fungi.</title>
        <authorList>
            <person name="Schikora-Tamarit M.A."/>
            <person name="Marcet-Houben M."/>
            <person name="Nosek J."/>
            <person name="Gabaldon T."/>
        </authorList>
    </citation>
    <scope>NUCLEOTIDE SEQUENCE</scope>
    <source>
        <strain evidence="1">CBS2887</strain>
    </source>
</reference>
<name>A0A9P8PXI5_WICPI</name>
<evidence type="ECO:0000313" key="1">
    <source>
        <dbReference type="EMBL" id="KAH3679119.1"/>
    </source>
</evidence>
<dbReference type="AlphaFoldDB" id="A0A9P8PXI5"/>
<dbReference type="Proteomes" id="UP000774326">
    <property type="component" value="Unassembled WGS sequence"/>
</dbReference>